<keyword evidence="10" id="KW-0862">Zinc</keyword>
<dbReference type="CDD" id="cd09603">
    <property type="entry name" value="M1_APN_like"/>
    <property type="match status" value="1"/>
</dbReference>
<reference evidence="14 15" key="2">
    <citation type="journal article" date="2015" name="Stand. Genomic Sci.">
        <title>High quality draft genomic sequence of Flavobacterium enshiense DK69(T) and comparison among Flavobacterium genomes.</title>
        <authorList>
            <person name="Zeng Z."/>
            <person name="Chen C."/>
            <person name="Du H."/>
            <person name="Wang G."/>
            <person name="Li M."/>
        </authorList>
    </citation>
    <scope>NUCLEOTIDE SEQUENCE [LARGE SCALE GENOMIC DNA]</scope>
    <source>
        <strain evidence="14 15">DK69</strain>
    </source>
</reference>
<evidence type="ECO:0000259" key="12">
    <source>
        <dbReference type="Pfam" id="PF01433"/>
    </source>
</evidence>
<dbReference type="GO" id="GO:0008270">
    <property type="term" value="F:zinc ion binding"/>
    <property type="evidence" value="ECO:0007669"/>
    <property type="project" value="InterPro"/>
</dbReference>
<dbReference type="AlphaFoldDB" id="V6S9Y9"/>
<keyword evidence="6 14" id="KW-0031">Aminopeptidase</keyword>
<dbReference type="InterPro" id="IPR016024">
    <property type="entry name" value="ARM-type_fold"/>
</dbReference>
<dbReference type="PANTHER" id="PTHR11533">
    <property type="entry name" value="PROTEASE M1 ZINC METALLOPROTEASE"/>
    <property type="match status" value="1"/>
</dbReference>
<organism evidence="14 15">
    <name type="scientific">Flavobacterium enshiense DK69</name>
    <dbReference type="NCBI Taxonomy" id="1107311"/>
    <lineage>
        <taxon>Bacteria</taxon>
        <taxon>Pseudomonadati</taxon>
        <taxon>Bacteroidota</taxon>
        <taxon>Flavobacteriia</taxon>
        <taxon>Flavobacteriales</taxon>
        <taxon>Flavobacteriaceae</taxon>
        <taxon>Flavobacterium</taxon>
    </lineage>
</organism>
<keyword evidence="8" id="KW-0479">Metal-binding</keyword>
<evidence type="ECO:0000256" key="10">
    <source>
        <dbReference type="ARBA" id="ARBA00022833"/>
    </source>
</evidence>
<evidence type="ECO:0000256" key="9">
    <source>
        <dbReference type="ARBA" id="ARBA00022801"/>
    </source>
</evidence>
<dbReference type="PATRIC" id="fig|1107311.3.peg.2513"/>
<dbReference type="SUPFAM" id="SSF48371">
    <property type="entry name" value="ARM repeat"/>
    <property type="match status" value="1"/>
</dbReference>
<evidence type="ECO:0000256" key="3">
    <source>
        <dbReference type="ARBA" id="ARBA00010136"/>
    </source>
</evidence>
<evidence type="ECO:0000256" key="11">
    <source>
        <dbReference type="ARBA" id="ARBA00023049"/>
    </source>
</evidence>
<dbReference type="Pfam" id="PF17900">
    <property type="entry name" value="Peptidase_M1_N"/>
    <property type="match status" value="1"/>
</dbReference>
<keyword evidence="9" id="KW-0378">Hydrolase</keyword>
<dbReference type="eggNOG" id="COG0308">
    <property type="taxonomic scope" value="Bacteria"/>
</dbReference>
<evidence type="ECO:0000256" key="8">
    <source>
        <dbReference type="ARBA" id="ARBA00022723"/>
    </source>
</evidence>
<dbReference type="PANTHER" id="PTHR11533:SF174">
    <property type="entry name" value="PUROMYCIN-SENSITIVE AMINOPEPTIDASE-RELATED"/>
    <property type="match status" value="1"/>
</dbReference>
<evidence type="ECO:0000313" key="14">
    <source>
        <dbReference type="EMBL" id="KGO93487.1"/>
    </source>
</evidence>
<gene>
    <name evidence="14" type="ORF">Q767_14700</name>
</gene>
<evidence type="ECO:0000256" key="4">
    <source>
        <dbReference type="ARBA" id="ARBA00012564"/>
    </source>
</evidence>
<dbReference type="InterPro" id="IPR050344">
    <property type="entry name" value="Peptidase_M1_aminopeptidases"/>
</dbReference>
<dbReference type="InterPro" id="IPR014782">
    <property type="entry name" value="Peptidase_M1_dom"/>
</dbReference>
<dbReference type="InterPro" id="IPR001930">
    <property type="entry name" value="Peptidase_M1"/>
</dbReference>
<dbReference type="GO" id="GO:0006508">
    <property type="term" value="P:proteolysis"/>
    <property type="evidence" value="ECO:0007669"/>
    <property type="project" value="UniProtKB-KW"/>
</dbReference>
<dbReference type="Proteomes" id="UP000030149">
    <property type="component" value="Unassembled WGS sequence"/>
</dbReference>
<feature type="domain" description="Aminopeptidase N-like N-terminal" evidence="13">
    <location>
        <begin position="28"/>
        <end position="190"/>
    </location>
</feature>
<name>V6S9Y9_9FLAO</name>
<protein>
    <recommendedName>
        <fullName evidence="5">Aminopeptidase N</fullName>
        <ecNumber evidence="4">3.4.11.2</ecNumber>
    </recommendedName>
</protein>
<dbReference type="InterPro" id="IPR045357">
    <property type="entry name" value="Aminopeptidase_N-like_N"/>
</dbReference>
<comment type="similarity">
    <text evidence="3">Belongs to the peptidase M1 family.</text>
</comment>
<dbReference type="GO" id="GO:0005737">
    <property type="term" value="C:cytoplasm"/>
    <property type="evidence" value="ECO:0007669"/>
    <property type="project" value="TreeGrafter"/>
</dbReference>
<dbReference type="SUPFAM" id="SSF55486">
    <property type="entry name" value="Metalloproteases ('zincins'), catalytic domain"/>
    <property type="match status" value="1"/>
</dbReference>
<evidence type="ECO:0000259" key="13">
    <source>
        <dbReference type="Pfam" id="PF17900"/>
    </source>
</evidence>
<evidence type="ECO:0000256" key="5">
    <source>
        <dbReference type="ARBA" id="ARBA00015611"/>
    </source>
</evidence>
<keyword evidence="11" id="KW-0482">Metalloprotease</keyword>
<dbReference type="RefSeq" id="WP_023574514.1">
    <property type="nucleotide sequence ID" value="NZ_AVCS01000021.1"/>
</dbReference>
<dbReference type="InterPro" id="IPR027268">
    <property type="entry name" value="Peptidase_M4/M1_CTD_sf"/>
</dbReference>
<dbReference type="EMBL" id="JRLZ01000019">
    <property type="protein sequence ID" value="KGO93487.1"/>
    <property type="molecule type" value="Genomic_DNA"/>
</dbReference>
<dbReference type="GO" id="GO:0070006">
    <property type="term" value="F:metalloaminopeptidase activity"/>
    <property type="evidence" value="ECO:0007669"/>
    <property type="project" value="TreeGrafter"/>
</dbReference>
<evidence type="ECO:0000256" key="2">
    <source>
        <dbReference type="ARBA" id="ARBA00001947"/>
    </source>
</evidence>
<dbReference type="STRING" id="1107311.Q767_14700"/>
<evidence type="ECO:0000256" key="1">
    <source>
        <dbReference type="ARBA" id="ARBA00000098"/>
    </source>
</evidence>
<dbReference type="GO" id="GO:0005615">
    <property type="term" value="C:extracellular space"/>
    <property type="evidence" value="ECO:0007669"/>
    <property type="project" value="TreeGrafter"/>
</dbReference>
<sequence length="688" mass="80313">MKYFLLIITSFAFAQQTKKVDFISLNANLNPNSIEKSISGNIAYDFVVKSKTDTIKIDAIRMEFSDVKINGKSVQFKNSGKALNLFEGYKKGKNKLEFSYSAKPKQTMYFVGDFSTGSGQIWTQGQGKYTSHWLPSFDDVNEKVIFNISTQFRNDFTVLSNGVLKNTSMNSKGNLKTWNYQMQKPMSSYLVMLAIGKFVKKTETSKSGTPLEFYLREEDKDKFSTTYKFSKEIFDFFEKEIGVKYPWEVYRQVPVMDFLYAGMENTTSTIFAQDFVVDEIGFNDRTYMNVNAHELAHQWFGDMVTAQTGKHHWLQEGFATYYALLAEKELFGEDHFNFELYQTAETLQRAAKTDTIPLLNEKASSLTFYQKGAWALHNLREQVGDKNFKKAVKRYLKKYRFENVNTDNFLAEINKVSKYDANLFRKNWLQASGFQVNEALAILKKNKFMSDYLNLVEQSEVPFSEKKARFEAILNSDAFYPMKEEVVYQMTEVPFEEKKDLLLIAMKSDNSKIRQAIAVTMKQIPLDFKSEYMTLLNDHSYFTREVAFKNVMAQFPEDRFSVLEQTKDWGGFSDKNLRIAWLTLALATPDYQEENKVKFYDELLRYTTPNFEANTRQNAIVNLLFLNKADKNVLPNLVNGLTHPKWQFTKFCREKIREMLKQDTFRKYFQELLPTLPENEKTQLQRLF</sequence>
<dbReference type="GO" id="GO:0042277">
    <property type="term" value="F:peptide binding"/>
    <property type="evidence" value="ECO:0007669"/>
    <property type="project" value="TreeGrafter"/>
</dbReference>
<dbReference type="GO" id="GO:0016285">
    <property type="term" value="F:alanyl aminopeptidase activity"/>
    <property type="evidence" value="ECO:0007669"/>
    <property type="project" value="UniProtKB-EC"/>
</dbReference>
<keyword evidence="7" id="KW-0645">Protease</keyword>
<keyword evidence="15" id="KW-1185">Reference proteome</keyword>
<feature type="domain" description="Peptidase M1 membrane alanine aminopeptidase" evidence="12">
    <location>
        <begin position="229"/>
        <end position="428"/>
    </location>
</feature>
<evidence type="ECO:0000256" key="6">
    <source>
        <dbReference type="ARBA" id="ARBA00022438"/>
    </source>
</evidence>
<evidence type="ECO:0000313" key="15">
    <source>
        <dbReference type="Proteomes" id="UP000030149"/>
    </source>
</evidence>
<dbReference type="PRINTS" id="PR00756">
    <property type="entry name" value="ALADIPTASE"/>
</dbReference>
<dbReference type="Gene3D" id="1.10.390.10">
    <property type="entry name" value="Neutral Protease Domain 2"/>
    <property type="match status" value="1"/>
</dbReference>
<dbReference type="GO" id="GO:0043171">
    <property type="term" value="P:peptide catabolic process"/>
    <property type="evidence" value="ECO:0007669"/>
    <property type="project" value="TreeGrafter"/>
</dbReference>
<dbReference type="Pfam" id="PF01433">
    <property type="entry name" value="Peptidase_M1"/>
    <property type="match status" value="1"/>
</dbReference>
<evidence type="ECO:0000256" key="7">
    <source>
        <dbReference type="ARBA" id="ARBA00022670"/>
    </source>
</evidence>
<dbReference type="Gene3D" id="2.60.40.1730">
    <property type="entry name" value="tricorn interacting facor f3 domain"/>
    <property type="match status" value="1"/>
</dbReference>
<dbReference type="OrthoDB" id="100605at2"/>
<reference evidence="15" key="1">
    <citation type="submission" date="2013-09" db="EMBL/GenBank/DDBJ databases">
        <authorList>
            <person name="Zeng Z."/>
            <person name="Chen C."/>
        </authorList>
    </citation>
    <scope>NUCLEOTIDE SEQUENCE [LARGE SCALE GENOMIC DNA]</scope>
    <source>
        <strain evidence="15">DK69</strain>
    </source>
</reference>
<dbReference type="SUPFAM" id="SSF63737">
    <property type="entry name" value="Leukotriene A4 hydrolase N-terminal domain"/>
    <property type="match status" value="1"/>
</dbReference>
<comment type="catalytic activity">
    <reaction evidence="1">
        <text>Release of an N-terminal amino acid, Xaa-|-Yaa- from a peptide, amide or arylamide. Xaa is preferably Ala, but may be most amino acids including Pro (slow action). When a terminal hydrophobic residue is followed by a prolyl residue, the two may be released as an intact Xaa-Pro dipeptide.</text>
        <dbReference type="EC" id="3.4.11.2"/>
    </reaction>
</comment>
<dbReference type="EC" id="3.4.11.2" evidence="4"/>
<proteinExistence type="inferred from homology"/>
<dbReference type="GO" id="GO:0016020">
    <property type="term" value="C:membrane"/>
    <property type="evidence" value="ECO:0007669"/>
    <property type="project" value="TreeGrafter"/>
</dbReference>
<dbReference type="InterPro" id="IPR042097">
    <property type="entry name" value="Aminopeptidase_N-like_N_sf"/>
</dbReference>
<comment type="cofactor">
    <cofactor evidence="2">
        <name>Zn(2+)</name>
        <dbReference type="ChEBI" id="CHEBI:29105"/>
    </cofactor>
</comment>
<comment type="caution">
    <text evidence="14">The sequence shown here is derived from an EMBL/GenBank/DDBJ whole genome shotgun (WGS) entry which is preliminary data.</text>
</comment>
<accession>V6S9Y9</accession>